<evidence type="ECO:0000259" key="5">
    <source>
        <dbReference type="Pfam" id="PF00248"/>
    </source>
</evidence>
<name>A0A1M5E6H4_VIBGA</name>
<dbReference type="NCBIfam" id="NF007912">
    <property type="entry name" value="PRK10625.1"/>
    <property type="match status" value="1"/>
</dbReference>
<dbReference type="SUPFAM" id="SSF51430">
    <property type="entry name" value="NAD(P)-linked oxidoreductase"/>
    <property type="match status" value="1"/>
</dbReference>
<dbReference type="CDD" id="cd19094">
    <property type="entry name" value="AKR_Tas-like"/>
    <property type="match status" value="1"/>
</dbReference>
<dbReference type="PANTHER" id="PTHR43364">
    <property type="entry name" value="NADH-SPECIFIC METHYLGLYOXAL REDUCTASE-RELATED"/>
    <property type="match status" value="1"/>
</dbReference>
<dbReference type="Proteomes" id="UP000184159">
    <property type="component" value="Unassembled WGS sequence"/>
</dbReference>
<dbReference type="AlphaFoldDB" id="A0A1M5E6H4"/>
<evidence type="ECO:0000256" key="2">
    <source>
        <dbReference type="ARBA" id="ARBA00023002"/>
    </source>
</evidence>
<dbReference type="EMBL" id="FQUH01000016">
    <property type="protein sequence ID" value="SHF74878.1"/>
    <property type="molecule type" value="Genomic_DNA"/>
</dbReference>
<dbReference type="PANTHER" id="PTHR43364:SF4">
    <property type="entry name" value="NAD(P)-LINKED OXIDOREDUCTASE SUPERFAMILY PROTEIN"/>
    <property type="match status" value="1"/>
</dbReference>
<keyword evidence="2" id="KW-0560">Oxidoreductase</keyword>
<gene>
    <name evidence="6" type="ORF">SAMN02745781_03073</name>
</gene>
<evidence type="ECO:0000256" key="1">
    <source>
        <dbReference type="ARBA" id="ARBA00022857"/>
    </source>
</evidence>
<keyword evidence="1" id="KW-0521">NADP</keyword>
<dbReference type="GO" id="GO:0016491">
    <property type="term" value="F:oxidoreductase activity"/>
    <property type="evidence" value="ECO:0007669"/>
    <property type="project" value="UniProtKB-KW"/>
</dbReference>
<sequence length="381" mass="43039">MNDEAYITTLKPNEDMQSELLDNWFSNKKGSHMHYTKLPHSTLEVSKICLGTMTFGQQNTCDDACSQLDYALERGVNFIDTAEVYPIPPSPETQGRTEEFIGHWLEKSGKREKIVLASKVAGPVNAGPRNPLQIRENMALDHRNIHQAIDDSLARLKTDYIDLYQLHWPQRQTNCFGTLNYPELPEQEEITLIETLEAMTDLVRAGKVRYIGVSNETPWGVMTYLRLAEKHDLPRIVTIQNPYNLLNRSFEIGLSEISHFEGVQLLAYSPLAFGILSGKYLDGAKPEGARCTRFERFKRYFTPQGIKATEAYVQLARDYQLDPAQMALAFVNQRSFVGSNIIGATTLDQLKSNIDSIDVTLSDEIIGKINDIATTYPNPCP</sequence>
<dbReference type="FunFam" id="3.20.20.100:FF:000005">
    <property type="entry name" value="NADP(H)-dependent aldo-keto reductase"/>
    <property type="match status" value="1"/>
</dbReference>
<reference evidence="7" key="1">
    <citation type="submission" date="2016-11" db="EMBL/GenBank/DDBJ databases">
        <authorList>
            <person name="Varghese N."/>
            <person name="Submissions S."/>
        </authorList>
    </citation>
    <scope>NUCLEOTIDE SEQUENCE [LARGE SCALE GENOMIC DNA]</scope>
    <source>
        <strain evidence="7">DSM 21264</strain>
    </source>
</reference>
<organism evidence="6 7">
    <name type="scientific">Vibrio gazogenes DSM 21264 = NBRC 103151</name>
    <dbReference type="NCBI Taxonomy" id="1123492"/>
    <lineage>
        <taxon>Bacteria</taxon>
        <taxon>Pseudomonadati</taxon>
        <taxon>Pseudomonadota</taxon>
        <taxon>Gammaproteobacteria</taxon>
        <taxon>Vibrionales</taxon>
        <taxon>Vibrionaceae</taxon>
        <taxon>Vibrio</taxon>
    </lineage>
</organism>
<feature type="domain" description="NADP-dependent oxidoreductase" evidence="5">
    <location>
        <begin position="47"/>
        <end position="372"/>
    </location>
</feature>
<keyword evidence="7" id="KW-1185">Reference proteome</keyword>
<evidence type="ECO:0000313" key="7">
    <source>
        <dbReference type="Proteomes" id="UP000184159"/>
    </source>
</evidence>
<proteinExistence type="inferred from homology"/>
<evidence type="ECO:0000313" key="6">
    <source>
        <dbReference type="EMBL" id="SHF74878.1"/>
    </source>
</evidence>
<accession>A0A1M5E6H4</accession>
<dbReference type="Gene3D" id="3.20.20.100">
    <property type="entry name" value="NADP-dependent oxidoreductase domain"/>
    <property type="match status" value="1"/>
</dbReference>
<comment type="similarity">
    <text evidence="3">Belongs to the aldo/keto reductase family. Aldo/keto reductase 2 subfamily.</text>
</comment>
<dbReference type="Pfam" id="PF00248">
    <property type="entry name" value="Aldo_ket_red"/>
    <property type="match status" value="1"/>
</dbReference>
<dbReference type="InterPro" id="IPR050523">
    <property type="entry name" value="AKR_Detox_Biosynth"/>
</dbReference>
<protein>
    <recommendedName>
        <fullName evidence="4">Protein tas</fullName>
    </recommendedName>
</protein>
<evidence type="ECO:0000256" key="4">
    <source>
        <dbReference type="ARBA" id="ARBA00070119"/>
    </source>
</evidence>
<dbReference type="InterPro" id="IPR036812">
    <property type="entry name" value="NAD(P)_OxRdtase_dom_sf"/>
</dbReference>
<evidence type="ECO:0000256" key="3">
    <source>
        <dbReference type="ARBA" id="ARBA00038157"/>
    </source>
</evidence>
<dbReference type="InterPro" id="IPR023210">
    <property type="entry name" value="NADP_OxRdtase_dom"/>
</dbReference>